<feature type="chain" id="PRO_5031414141" evidence="1">
    <location>
        <begin position="37"/>
        <end position="793"/>
    </location>
</feature>
<evidence type="ECO:0000313" key="3">
    <source>
        <dbReference type="Proteomes" id="UP000540568"/>
    </source>
</evidence>
<evidence type="ECO:0000256" key="1">
    <source>
        <dbReference type="SAM" id="SignalP"/>
    </source>
</evidence>
<sequence>MKPFRLSAGPSRTLALLTGGALLAGLMTVPAVPATADTEPSAAEAAPALSTTVNGEACADEPVWHTGDGTYITLQWVSTFTAPTTETSVFYTLVGPDGVDIDRLPAPVDDGVATARARTLPLDHGTAYTLEVRLRDADGVWAQEPVASCVFGVRHPPVIRAAVPDLGADAVYVSGEPRGGAGVAGRYLVADTYQGRGEAVAYEYALTGSTARPAAWETVAASDAGPTRIPVVPTVSGSRYLHVRGVDEYGVAGPTWRKNLLVGTAGTSRPVPPPVTAVGAEDATPDDSRIPLKVSLTSDLVDKPMGEVVLRFGSREIGRATFDAPTETVLVDQAPLGTGFQQVTAEYQQLAGAPVLSTTARICAKDCAFTGGTAEITSPGDVRLDPNLFAKVSGFSPVPSSYEYEWLRGGKVVSSGASDDDAHYLSLPPDEGQTLTLRVTAHGPRMLPRTVTASVRIGDRPDPAVCAGGKFVGSAWLSSSPYCSTRADAAAGDPGSGRALEMLVAEPRPAGYSASSSGEPPADQGYPADYWFDMEGYVQGRGWEGLKKKGDVYYVGSVGERRRLEAFRIDDGGVLAPHYDVWYRAYVPGYGWLGWAKNGGNAGTVGYGNRIEAIQVKVLPQGKSLVSGTGNAAYYSAATQRQVQVRSYLKTSNVWRKAVGGGSTAGLTKTNQRLSALRVDVDGTSYSGGVQVAAKVEGSGWRGYVGNDRVAGTYHKSHRVSGYRMRLTGQMAEHYHVYYRAHVAGTGWLGWARNGGEAGSASYAKRVTAVQVLLVPKGDPAPQSGNGRVAYLR</sequence>
<feature type="signal peptide" evidence="1">
    <location>
        <begin position="1"/>
        <end position="36"/>
    </location>
</feature>
<keyword evidence="3" id="KW-1185">Reference proteome</keyword>
<dbReference type="Proteomes" id="UP000540568">
    <property type="component" value="Unassembled WGS sequence"/>
</dbReference>
<organism evidence="2 3">
    <name type="scientific">Promicromonospora sukumoe</name>
    <dbReference type="NCBI Taxonomy" id="88382"/>
    <lineage>
        <taxon>Bacteria</taxon>
        <taxon>Bacillati</taxon>
        <taxon>Actinomycetota</taxon>
        <taxon>Actinomycetes</taxon>
        <taxon>Micrococcales</taxon>
        <taxon>Promicromonosporaceae</taxon>
        <taxon>Promicromonospora</taxon>
    </lineage>
</organism>
<evidence type="ECO:0000313" key="2">
    <source>
        <dbReference type="EMBL" id="MBA8810780.1"/>
    </source>
</evidence>
<reference evidence="2 3" key="1">
    <citation type="submission" date="2020-07" db="EMBL/GenBank/DDBJ databases">
        <title>Sequencing the genomes of 1000 actinobacteria strains.</title>
        <authorList>
            <person name="Klenk H.-P."/>
        </authorList>
    </citation>
    <scope>NUCLEOTIDE SEQUENCE [LARGE SCALE GENOMIC DNA]</scope>
    <source>
        <strain evidence="2 3">DSM 44121</strain>
    </source>
</reference>
<comment type="caution">
    <text evidence="2">The sequence shown here is derived from an EMBL/GenBank/DDBJ whole genome shotgun (WGS) entry which is preliminary data.</text>
</comment>
<dbReference type="RefSeq" id="WP_182619834.1">
    <property type="nucleotide sequence ID" value="NZ_BAAATF010000017.1"/>
</dbReference>
<proteinExistence type="predicted"/>
<dbReference type="AlphaFoldDB" id="A0A7W3PG37"/>
<dbReference type="SMART" id="SM00728">
    <property type="entry name" value="ChW"/>
    <property type="match status" value="4"/>
</dbReference>
<name>A0A7W3PG37_9MICO</name>
<keyword evidence="1" id="KW-0732">Signal</keyword>
<dbReference type="InterPro" id="IPR006637">
    <property type="entry name" value="ChW"/>
</dbReference>
<dbReference type="EMBL" id="JACGWV010000002">
    <property type="protein sequence ID" value="MBA8810780.1"/>
    <property type="molecule type" value="Genomic_DNA"/>
</dbReference>
<gene>
    <name evidence="2" type="ORF">FHX71_004756</name>
</gene>
<accession>A0A7W3PG37</accession>
<dbReference type="Pfam" id="PF07538">
    <property type="entry name" value="ChW"/>
    <property type="match status" value="2"/>
</dbReference>
<protein>
    <submittedName>
        <fullName evidence="2">Uncharacterized protein YjdB</fullName>
    </submittedName>
</protein>